<proteinExistence type="predicted"/>
<organism evidence="1">
    <name type="scientific">Sus scrofa</name>
    <name type="common">Pig</name>
    <dbReference type="NCBI Taxonomy" id="9823"/>
    <lineage>
        <taxon>Eukaryota</taxon>
        <taxon>Metazoa</taxon>
        <taxon>Chordata</taxon>
        <taxon>Craniata</taxon>
        <taxon>Vertebrata</taxon>
        <taxon>Euteleostomi</taxon>
        <taxon>Mammalia</taxon>
        <taxon>Eutheria</taxon>
        <taxon>Laurasiatheria</taxon>
        <taxon>Artiodactyla</taxon>
        <taxon>Suina</taxon>
        <taxon>Suidae</taxon>
        <taxon>Sus</taxon>
    </lineage>
</organism>
<sequence>MVQDTTHVLKKLTFRGSAEVGISFTFPWDLGKLSGGRDTRCRCESPGTGIPGRIQS</sequence>
<name>Q6YT48_PIG</name>
<reference evidence="1" key="1">
    <citation type="journal article" date="2005" name="Gene">
        <title>Genomic structure of eight porcine chemokine receptors and intergene sharing of an exon between CCR1 and XCR1.</title>
        <authorList>
            <person name="Shinkai H."/>
            <person name="Morozumi T."/>
            <person name="Toki D."/>
            <person name="Eguchi T."/>
            <person name="Muneta Y."/>
            <person name="Awata T."/>
            <person name="Uenishi H."/>
        </authorList>
    </citation>
    <scope>NUCLEOTIDE SEQUENCE</scope>
</reference>
<dbReference type="EMBL" id="AP006184">
    <property type="protein sequence ID" value="BAD08642.1"/>
    <property type="molecule type" value="Genomic_DNA"/>
</dbReference>
<protein>
    <submittedName>
        <fullName evidence="1">Uncharacterized protein</fullName>
    </submittedName>
</protein>
<evidence type="ECO:0000313" key="1">
    <source>
        <dbReference type="EMBL" id="BAD08642.1"/>
    </source>
</evidence>
<accession>Q6YT48</accession>
<dbReference type="AlphaFoldDB" id="Q6YT48"/>